<evidence type="ECO:0000256" key="11">
    <source>
        <dbReference type="ARBA" id="ARBA00023033"/>
    </source>
</evidence>
<dbReference type="EMBL" id="JAWWNJ010000136">
    <property type="protein sequence ID" value="KAK6984591.1"/>
    <property type="molecule type" value="Genomic_DNA"/>
</dbReference>
<dbReference type="GO" id="GO:0016705">
    <property type="term" value="F:oxidoreductase activity, acting on paired donors, with incorporation or reduction of molecular oxygen"/>
    <property type="evidence" value="ECO:0007669"/>
    <property type="project" value="InterPro"/>
</dbReference>
<comment type="cofactor">
    <cofactor evidence="1">
        <name>heme</name>
        <dbReference type="ChEBI" id="CHEBI:30413"/>
    </cofactor>
</comment>
<keyword evidence="9" id="KW-0560">Oxidoreductase</keyword>
<dbReference type="PANTHER" id="PTHR24305">
    <property type="entry name" value="CYTOCHROME P450"/>
    <property type="match status" value="1"/>
</dbReference>
<evidence type="ECO:0000256" key="2">
    <source>
        <dbReference type="ARBA" id="ARBA00004370"/>
    </source>
</evidence>
<gene>
    <name evidence="13" type="ORF">R3P38DRAFT_3452180</name>
</gene>
<keyword evidence="12" id="KW-0472">Membrane</keyword>
<evidence type="ECO:0000256" key="8">
    <source>
        <dbReference type="ARBA" id="ARBA00022989"/>
    </source>
</evidence>
<sequence>RTTKDVVVPLTYPIRSIINGEETKELLIHQGTAVYLGMSAENRSTAIWGADAAQFKPERWLNRTQGESKLPGAYSGMMTFLSGAKVCPGKTFALLEMKLVLAVLLLSFSFEPIPTPIDWRMGITLEPRVRGR</sequence>
<dbReference type="Proteomes" id="UP001362999">
    <property type="component" value="Unassembled WGS sequence"/>
</dbReference>
<comment type="pathway">
    <text evidence="3">Secondary metabolite biosynthesis; terpenoid biosynthesis.</text>
</comment>
<keyword evidence="10" id="KW-0408">Iron</keyword>
<dbReference type="InterPro" id="IPR036396">
    <property type="entry name" value="Cyt_P450_sf"/>
</dbReference>
<comment type="caution">
    <text evidence="13">The sequence shown here is derived from an EMBL/GenBank/DDBJ whole genome shotgun (WGS) entry which is preliminary data.</text>
</comment>
<proteinExistence type="inferred from homology"/>
<dbReference type="AlphaFoldDB" id="A0AAV9ZK85"/>
<comment type="subcellular location">
    <subcellularLocation>
        <location evidence="2">Membrane</location>
    </subcellularLocation>
</comment>
<dbReference type="GO" id="GO:0016020">
    <property type="term" value="C:membrane"/>
    <property type="evidence" value="ECO:0007669"/>
    <property type="project" value="UniProtKB-SubCell"/>
</dbReference>
<evidence type="ECO:0000256" key="12">
    <source>
        <dbReference type="ARBA" id="ARBA00023136"/>
    </source>
</evidence>
<dbReference type="GO" id="GO:0005506">
    <property type="term" value="F:iron ion binding"/>
    <property type="evidence" value="ECO:0007669"/>
    <property type="project" value="InterPro"/>
</dbReference>
<comment type="similarity">
    <text evidence="4">Belongs to the cytochrome P450 family.</text>
</comment>
<evidence type="ECO:0000256" key="6">
    <source>
        <dbReference type="ARBA" id="ARBA00022692"/>
    </source>
</evidence>
<dbReference type="Pfam" id="PF00067">
    <property type="entry name" value="p450"/>
    <property type="match status" value="1"/>
</dbReference>
<dbReference type="GO" id="GO:0004497">
    <property type="term" value="F:monooxygenase activity"/>
    <property type="evidence" value="ECO:0007669"/>
    <property type="project" value="UniProtKB-KW"/>
</dbReference>
<keyword evidence="6" id="KW-0812">Transmembrane</keyword>
<accession>A0AAV9ZK85</accession>
<dbReference type="InterPro" id="IPR001128">
    <property type="entry name" value="Cyt_P450"/>
</dbReference>
<keyword evidence="11" id="KW-0503">Monooxygenase</keyword>
<dbReference type="InterPro" id="IPR050121">
    <property type="entry name" value="Cytochrome_P450_monoxygenase"/>
</dbReference>
<feature type="non-terminal residue" evidence="13">
    <location>
        <position position="132"/>
    </location>
</feature>
<dbReference type="SUPFAM" id="SSF48264">
    <property type="entry name" value="Cytochrome P450"/>
    <property type="match status" value="1"/>
</dbReference>
<evidence type="ECO:0000256" key="9">
    <source>
        <dbReference type="ARBA" id="ARBA00023002"/>
    </source>
</evidence>
<evidence type="ECO:0000256" key="1">
    <source>
        <dbReference type="ARBA" id="ARBA00001971"/>
    </source>
</evidence>
<evidence type="ECO:0000256" key="7">
    <source>
        <dbReference type="ARBA" id="ARBA00022723"/>
    </source>
</evidence>
<dbReference type="PANTHER" id="PTHR24305:SF166">
    <property type="entry name" value="CYTOCHROME P450 12A4, MITOCHONDRIAL-RELATED"/>
    <property type="match status" value="1"/>
</dbReference>
<evidence type="ECO:0000256" key="5">
    <source>
        <dbReference type="ARBA" id="ARBA00022617"/>
    </source>
</evidence>
<dbReference type="GO" id="GO:0020037">
    <property type="term" value="F:heme binding"/>
    <property type="evidence" value="ECO:0007669"/>
    <property type="project" value="InterPro"/>
</dbReference>
<evidence type="ECO:0000256" key="10">
    <source>
        <dbReference type="ARBA" id="ARBA00023004"/>
    </source>
</evidence>
<evidence type="ECO:0000313" key="13">
    <source>
        <dbReference type="EMBL" id="KAK6984591.1"/>
    </source>
</evidence>
<name>A0AAV9ZK85_9AGAR</name>
<keyword evidence="14" id="KW-1185">Reference proteome</keyword>
<keyword evidence="7" id="KW-0479">Metal-binding</keyword>
<evidence type="ECO:0000256" key="3">
    <source>
        <dbReference type="ARBA" id="ARBA00004721"/>
    </source>
</evidence>
<evidence type="ECO:0000256" key="4">
    <source>
        <dbReference type="ARBA" id="ARBA00010617"/>
    </source>
</evidence>
<evidence type="ECO:0000313" key="14">
    <source>
        <dbReference type="Proteomes" id="UP001362999"/>
    </source>
</evidence>
<organism evidence="13 14">
    <name type="scientific">Favolaschia claudopus</name>
    <dbReference type="NCBI Taxonomy" id="2862362"/>
    <lineage>
        <taxon>Eukaryota</taxon>
        <taxon>Fungi</taxon>
        <taxon>Dikarya</taxon>
        <taxon>Basidiomycota</taxon>
        <taxon>Agaricomycotina</taxon>
        <taxon>Agaricomycetes</taxon>
        <taxon>Agaricomycetidae</taxon>
        <taxon>Agaricales</taxon>
        <taxon>Marasmiineae</taxon>
        <taxon>Mycenaceae</taxon>
        <taxon>Favolaschia</taxon>
    </lineage>
</organism>
<feature type="non-terminal residue" evidence="13">
    <location>
        <position position="1"/>
    </location>
</feature>
<reference evidence="13 14" key="1">
    <citation type="journal article" date="2024" name="J Genomics">
        <title>Draft genome sequencing and assembly of Favolaschia claudopus CIRM-BRFM 2984 isolated from oak limbs.</title>
        <authorList>
            <person name="Navarro D."/>
            <person name="Drula E."/>
            <person name="Chaduli D."/>
            <person name="Cazenave R."/>
            <person name="Ahrendt S."/>
            <person name="Wang J."/>
            <person name="Lipzen A."/>
            <person name="Daum C."/>
            <person name="Barry K."/>
            <person name="Grigoriev I.V."/>
            <person name="Favel A."/>
            <person name="Rosso M.N."/>
            <person name="Martin F."/>
        </authorList>
    </citation>
    <scope>NUCLEOTIDE SEQUENCE [LARGE SCALE GENOMIC DNA]</scope>
    <source>
        <strain evidence="13 14">CIRM-BRFM 2984</strain>
    </source>
</reference>
<protein>
    <submittedName>
        <fullName evidence="13">Cytochrome P450</fullName>
    </submittedName>
</protein>
<keyword evidence="5" id="KW-0349">Heme</keyword>
<keyword evidence="8" id="KW-1133">Transmembrane helix</keyword>
<dbReference type="Gene3D" id="1.10.630.10">
    <property type="entry name" value="Cytochrome P450"/>
    <property type="match status" value="1"/>
</dbReference>